<dbReference type="PANTHER" id="PTHR30136">
    <property type="entry name" value="HELIX-TURN-HELIX TRANSCRIPTIONAL REGULATOR, ICLR FAMILY"/>
    <property type="match status" value="1"/>
</dbReference>
<dbReference type="SUPFAM" id="SSF55781">
    <property type="entry name" value="GAF domain-like"/>
    <property type="match status" value="1"/>
</dbReference>
<dbReference type="Proteomes" id="UP000198870">
    <property type="component" value="Unassembled WGS sequence"/>
</dbReference>
<keyword evidence="2" id="KW-0238">DNA-binding</keyword>
<dbReference type="InterPro" id="IPR050707">
    <property type="entry name" value="HTH_MetabolicPath_Reg"/>
</dbReference>
<dbReference type="SMART" id="SM00346">
    <property type="entry name" value="HTH_ICLR"/>
    <property type="match status" value="1"/>
</dbReference>
<protein>
    <submittedName>
        <fullName evidence="6">Transcriptional regulator, IclR family</fullName>
    </submittedName>
</protein>
<dbReference type="InterPro" id="IPR036390">
    <property type="entry name" value="WH_DNA-bd_sf"/>
</dbReference>
<evidence type="ECO:0000313" key="7">
    <source>
        <dbReference type="Proteomes" id="UP000198870"/>
    </source>
</evidence>
<evidence type="ECO:0000259" key="5">
    <source>
        <dbReference type="PROSITE" id="PS51078"/>
    </source>
</evidence>
<evidence type="ECO:0000256" key="3">
    <source>
        <dbReference type="ARBA" id="ARBA00023163"/>
    </source>
</evidence>
<dbReference type="Pfam" id="PF01614">
    <property type="entry name" value="IclR_C"/>
    <property type="match status" value="1"/>
</dbReference>
<dbReference type="InterPro" id="IPR036388">
    <property type="entry name" value="WH-like_DNA-bd_sf"/>
</dbReference>
<dbReference type="PROSITE" id="PS51078">
    <property type="entry name" value="ICLR_ED"/>
    <property type="match status" value="1"/>
</dbReference>
<dbReference type="InterPro" id="IPR014757">
    <property type="entry name" value="Tscrpt_reg_IclR_C"/>
</dbReference>
<evidence type="ECO:0000313" key="6">
    <source>
        <dbReference type="EMBL" id="SCX83825.1"/>
    </source>
</evidence>
<proteinExistence type="predicted"/>
<dbReference type="PROSITE" id="PS51077">
    <property type="entry name" value="HTH_ICLR"/>
    <property type="match status" value="1"/>
</dbReference>
<gene>
    <name evidence="6" type="ORF">SAMN05216233_101564</name>
</gene>
<evidence type="ECO:0000256" key="1">
    <source>
        <dbReference type="ARBA" id="ARBA00023015"/>
    </source>
</evidence>
<organism evidence="6 7">
    <name type="scientific">Desulfoluna spongiiphila</name>
    <dbReference type="NCBI Taxonomy" id="419481"/>
    <lineage>
        <taxon>Bacteria</taxon>
        <taxon>Pseudomonadati</taxon>
        <taxon>Thermodesulfobacteriota</taxon>
        <taxon>Desulfobacteria</taxon>
        <taxon>Desulfobacterales</taxon>
        <taxon>Desulfolunaceae</taxon>
        <taxon>Desulfoluna</taxon>
    </lineage>
</organism>
<evidence type="ECO:0000259" key="4">
    <source>
        <dbReference type="PROSITE" id="PS51077"/>
    </source>
</evidence>
<sequence>MIQGAQSVYRTLNILKMIIQRGESPTTLKEVSEAMEITTSTAHRLLSVLTDCGFLSFDQKHKTYIIGSDSVIYSGLSMEHYVRTSFGALAGNVARLFGYTTSLFIRDGDDCKCVGIFQGTNVIQLAACRPGERAPLGFGSPSMGMLAFLDDEKITAILDRNKERLRDVLLVDRETLMEYVALSRKLGYGYAESFLVQGGLGVSYPLKFEGKLVGAMAVDALVGREWESKREELVGYLKQNIG</sequence>
<keyword evidence="7" id="KW-1185">Reference proteome</keyword>
<dbReference type="InterPro" id="IPR005471">
    <property type="entry name" value="Tscrpt_reg_IclR_N"/>
</dbReference>
<dbReference type="SUPFAM" id="SSF46785">
    <property type="entry name" value="Winged helix' DNA-binding domain"/>
    <property type="match status" value="1"/>
</dbReference>
<feature type="domain" description="HTH iclR-type" evidence="4">
    <location>
        <begin position="5"/>
        <end position="68"/>
    </location>
</feature>
<dbReference type="AlphaFoldDB" id="A0A1G5B106"/>
<keyword evidence="1" id="KW-0805">Transcription regulation</keyword>
<accession>A0A1G5B106</accession>
<dbReference type="GO" id="GO:0045892">
    <property type="term" value="P:negative regulation of DNA-templated transcription"/>
    <property type="evidence" value="ECO:0007669"/>
    <property type="project" value="TreeGrafter"/>
</dbReference>
<evidence type="ECO:0000256" key="2">
    <source>
        <dbReference type="ARBA" id="ARBA00023125"/>
    </source>
</evidence>
<name>A0A1G5B106_9BACT</name>
<dbReference type="STRING" id="419481.SAMN05216233_101564"/>
<keyword evidence="3" id="KW-0804">Transcription</keyword>
<dbReference type="Pfam" id="PF09339">
    <property type="entry name" value="HTH_IclR"/>
    <property type="match status" value="1"/>
</dbReference>
<dbReference type="Gene3D" id="1.10.10.10">
    <property type="entry name" value="Winged helix-like DNA-binding domain superfamily/Winged helix DNA-binding domain"/>
    <property type="match status" value="1"/>
</dbReference>
<dbReference type="EMBL" id="FMUX01000001">
    <property type="protein sequence ID" value="SCX83825.1"/>
    <property type="molecule type" value="Genomic_DNA"/>
</dbReference>
<dbReference type="OrthoDB" id="5416964at2"/>
<feature type="domain" description="IclR-ED" evidence="5">
    <location>
        <begin position="70"/>
        <end position="242"/>
    </location>
</feature>
<reference evidence="6 7" key="1">
    <citation type="submission" date="2016-10" db="EMBL/GenBank/DDBJ databases">
        <authorList>
            <person name="de Groot N.N."/>
        </authorList>
    </citation>
    <scope>NUCLEOTIDE SEQUENCE [LARGE SCALE GENOMIC DNA]</scope>
    <source>
        <strain evidence="6 7">AA1</strain>
    </source>
</reference>
<dbReference type="GO" id="GO:0003700">
    <property type="term" value="F:DNA-binding transcription factor activity"/>
    <property type="evidence" value="ECO:0007669"/>
    <property type="project" value="TreeGrafter"/>
</dbReference>
<dbReference type="Gene3D" id="3.30.450.40">
    <property type="match status" value="1"/>
</dbReference>
<dbReference type="GO" id="GO:0003677">
    <property type="term" value="F:DNA binding"/>
    <property type="evidence" value="ECO:0007669"/>
    <property type="project" value="UniProtKB-KW"/>
</dbReference>
<dbReference type="PANTHER" id="PTHR30136:SF35">
    <property type="entry name" value="HTH-TYPE TRANSCRIPTIONAL REGULATOR RV1719"/>
    <property type="match status" value="1"/>
</dbReference>
<dbReference type="InterPro" id="IPR029016">
    <property type="entry name" value="GAF-like_dom_sf"/>
</dbReference>